<dbReference type="InterPro" id="IPR050195">
    <property type="entry name" value="Primate_lentivir_Gag_pol-like"/>
</dbReference>
<reference evidence="5" key="1">
    <citation type="submission" date="2025-08" db="UniProtKB">
        <authorList>
            <consortium name="RefSeq"/>
        </authorList>
    </citation>
    <scope>IDENTIFICATION</scope>
    <source>
        <tissue evidence="5">Muscle</tissue>
    </source>
</reference>
<keyword evidence="1" id="KW-0945">Host-virus interaction</keyword>
<dbReference type="Gene3D" id="1.10.375.10">
    <property type="entry name" value="Human Immunodeficiency Virus Type 1 Capsid Protein"/>
    <property type="match status" value="1"/>
</dbReference>
<evidence type="ECO:0000256" key="1">
    <source>
        <dbReference type="ARBA" id="ARBA00022581"/>
    </source>
</evidence>
<accession>A0A7R5KE57</accession>
<dbReference type="InterPro" id="IPR008916">
    <property type="entry name" value="Retrov_capsid_C"/>
</dbReference>
<feature type="compositionally biased region" description="Basic residues" evidence="2">
    <location>
        <begin position="233"/>
        <end position="242"/>
    </location>
</feature>
<feature type="domain" description="Retroviral nucleocapsid Gag protein p24 C-terminal" evidence="3">
    <location>
        <begin position="441"/>
        <end position="511"/>
    </location>
</feature>
<feature type="compositionally biased region" description="Pro residues" evidence="2">
    <location>
        <begin position="181"/>
        <end position="205"/>
    </location>
</feature>
<evidence type="ECO:0000313" key="4">
    <source>
        <dbReference type="Proteomes" id="UP000504627"/>
    </source>
</evidence>
<dbReference type="PANTHER" id="PTHR40389">
    <property type="entry name" value="ENDOGENOUS RETROVIRUS GROUP K MEMBER 24 GAG POLYPROTEIN-RELATED"/>
    <property type="match status" value="1"/>
</dbReference>
<dbReference type="AlphaFoldDB" id="A0A7R5KE57"/>
<dbReference type="GeneID" id="120322704"/>
<feature type="region of interest" description="Disordered" evidence="2">
    <location>
        <begin position="94"/>
        <end position="257"/>
    </location>
</feature>
<evidence type="ECO:0000259" key="3">
    <source>
        <dbReference type="Pfam" id="PF19317"/>
    </source>
</evidence>
<dbReference type="InterPro" id="IPR008919">
    <property type="entry name" value="Retrov_capsid_N"/>
</dbReference>
<name>A0A7R5KE57_9PASS</name>
<dbReference type="Pfam" id="PF19317">
    <property type="entry name" value="Gag_p24_C"/>
    <property type="match status" value="1"/>
</dbReference>
<feature type="compositionally biased region" description="Low complexity" evidence="2">
    <location>
        <begin position="206"/>
        <end position="232"/>
    </location>
</feature>
<dbReference type="Proteomes" id="UP000504627">
    <property type="component" value="Unplaced"/>
</dbReference>
<dbReference type="Pfam" id="PF00607">
    <property type="entry name" value="Gag_p24"/>
    <property type="match status" value="1"/>
</dbReference>
<dbReference type="GO" id="GO:0016032">
    <property type="term" value="P:viral process"/>
    <property type="evidence" value="ECO:0007669"/>
    <property type="project" value="InterPro"/>
</dbReference>
<dbReference type="PANTHER" id="PTHR40389:SF4">
    <property type="match status" value="1"/>
</dbReference>
<dbReference type="SUPFAM" id="SSF47943">
    <property type="entry name" value="Retrovirus capsid protein, N-terminal core domain"/>
    <property type="match status" value="1"/>
</dbReference>
<dbReference type="InterPro" id="IPR045345">
    <property type="entry name" value="Gag_p24_C"/>
</dbReference>
<organism evidence="4 5">
    <name type="scientific">Pipra filicauda</name>
    <name type="common">Wire-tailed manakin</name>
    <dbReference type="NCBI Taxonomy" id="649802"/>
    <lineage>
        <taxon>Eukaryota</taxon>
        <taxon>Metazoa</taxon>
        <taxon>Chordata</taxon>
        <taxon>Craniata</taxon>
        <taxon>Vertebrata</taxon>
        <taxon>Euteleostomi</taxon>
        <taxon>Archelosauria</taxon>
        <taxon>Archosauria</taxon>
        <taxon>Dinosauria</taxon>
        <taxon>Saurischia</taxon>
        <taxon>Theropoda</taxon>
        <taxon>Coelurosauria</taxon>
        <taxon>Aves</taxon>
        <taxon>Neognathae</taxon>
        <taxon>Neoaves</taxon>
        <taxon>Telluraves</taxon>
        <taxon>Australaves</taxon>
        <taxon>Passeriformes</taxon>
        <taxon>Pipridae</taxon>
        <taxon>Pipra</taxon>
    </lineage>
</organism>
<dbReference type="InParanoid" id="A0A7R5KE57"/>
<proteinExistence type="predicted"/>
<evidence type="ECO:0000256" key="2">
    <source>
        <dbReference type="SAM" id="MobiDB-lite"/>
    </source>
</evidence>
<keyword evidence="4" id="KW-1185">Reference proteome</keyword>
<dbReference type="RefSeq" id="XP_039234644.1">
    <property type="nucleotide sequence ID" value="XM_039378710.1"/>
</dbReference>
<feature type="compositionally biased region" description="Basic and acidic residues" evidence="2">
    <location>
        <begin position="113"/>
        <end position="129"/>
    </location>
</feature>
<dbReference type="Gene3D" id="1.10.1200.30">
    <property type="match status" value="1"/>
</dbReference>
<sequence>MGLSLSTPQKFVYRKLKDFILENGHPLDKKSAKTFAKWFENRGEAVSDSMSLKDWEKIGYNIWRAKERGDKTATEALIASRLILMMLQHQLMSSNENLQESPRKYKNSNSKSPTKDKPRKDEHGGREKSGAGNTRSWQHGDGGGGEGRLHGHGAEACGGRSRERTPRGNTVHKLFTRALLVPPPSPPTQTPSAPPPSPPSRPSPYAPGTTTDPPTRTPSPSSAASTPTSSPSRGRRKLRSRVRASSDGNIQKDGHAHEAFVTEAPGSCRMPKVSLPCKDIWKAFRTEASQANDAEFLKAFPIYLEEGRAPEWRPVSYTMLKDIKKAIVEYGLGSPYTVGLFESFFLACRLIPYDIKAVINGLLSTVQASVFEEEWKRLIVKYVNEKMERRGIPVKNAIDMLYGEGNYASRQDQARVDLKYLDITKDLAMEAFKKVADAYVQTPSFTLIHQGSTEPFVDFTTRLREAIARQVKQKENQDILFNKLVSEKANEDFQQALKMLKDPTLLEMIEACKNVGSNLIKQD</sequence>
<gene>
    <name evidence="5" type="primary">LOC120322704</name>
</gene>
<dbReference type="SUPFAM" id="SSF47353">
    <property type="entry name" value="Retrovirus capsid dimerization domain-like"/>
    <property type="match status" value="1"/>
</dbReference>
<evidence type="ECO:0000313" key="5">
    <source>
        <dbReference type="RefSeq" id="XP_039234644.1"/>
    </source>
</evidence>
<protein>
    <submittedName>
        <fullName evidence="5">Endogenous retrovirus group K member 24 Gag polyprotein-like</fullName>
    </submittedName>
</protein>